<sequence>MQAAQMHICSLGIPLGQFGAAGHAQDMCKGQNMCQPHYQFPVLDFSQFISHHKTLAGYEKKKYTDY</sequence>
<evidence type="ECO:0000313" key="1">
    <source>
        <dbReference type="EMBL" id="JAD80539.1"/>
    </source>
</evidence>
<name>A0A0A9CW19_ARUDO</name>
<dbReference type="EMBL" id="GBRH01217356">
    <property type="protein sequence ID" value="JAD80539.1"/>
    <property type="molecule type" value="Transcribed_RNA"/>
</dbReference>
<accession>A0A0A9CW19</accession>
<protein>
    <submittedName>
        <fullName evidence="1">Uncharacterized protein</fullName>
    </submittedName>
</protein>
<proteinExistence type="predicted"/>
<dbReference type="AlphaFoldDB" id="A0A0A9CW19"/>
<reference evidence="1" key="2">
    <citation type="journal article" date="2015" name="Data Brief">
        <title>Shoot transcriptome of the giant reed, Arundo donax.</title>
        <authorList>
            <person name="Barrero R.A."/>
            <person name="Guerrero F.D."/>
            <person name="Moolhuijzen P."/>
            <person name="Goolsby J.A."/>
            <person name="Tidwell J."/>
            <person name="Bellgard S.E."/>
            <person name="Bellgard M.I."/>
        </authorList>
    </citation>
    <scope>NUCLEOTIDE SEQUENCE</scope>
    <source>
        <tissue evidence="1">Shoot tissue taken approximately 20 cm above the soil surface</tissue>
    </source>
</reference>
<organism evidence="1">
    <name type="scientific">Arundo donax</name>
    <name type="common">Giant reed</name>
    <name type="synonym">Donax arundinaceus</name>
    <dbReference type="NCBI Taxonomy" id="35708"/>
    <lineage>
        <taxon>Eukaryota</taxon>
        <taxon>Viridiplantae</taxon>
        <taxon>Streptophyta</taxon>
        <taxon>Embryophyta</taxon>
        <taxon>Tracheophyta</taxon>
        <taxon>Spermatophyta</taxon>
        <taxon>Magnoliopsida</taxon>
        <taxon>Liliopsida</taxon>
        <taxon>Poales</taxon>
        <taxon>Poaceae</taxon>
        <taxon>PACMAD clade</taxon>
        <taxon>Arundinoideae</taxon>
        <taxon>Arundineae</taxon>
        <taxon>Arundo</taxon>
    </lineage>
</organism>
<reference evidence="1" key="1">
    <citation type="submission" date="2014-09" db="EMBL/GenBank/DDBJ databases">
        <authorList>
            <person name="Magalhaes I.L.F."/>
            <person name="Oliveira U."/>
            <person name="Santos F.R."/>
            <person name="Vidigal T.H.D.A."/>
            <person name="Brescovit A.D."/>
            <person name="Santos A.J."/>
        </authorList>
    </citation>
    <scope>NUCLEOTIDE SEQUENCE</scope>
    <source>
        <tissue evidence="1">Shoot tissue taken approximately 20 cm above the soil surface</tissue>
    </source>
</reference>